<dbReference type="GO" id="GO:0006779">
    <property type="term" value="P:porphyrin-containing compound biosynthetic process"/>
    <property type="evidence" value="ECO:0007669"/>
    <property type="project" value="InterPro"/>
</dbReference>
<dbReference type="SFLD" id="SFLDF00562">
    <property type="entry name" value="HemN-like__clustered_with_heat"/>
    <property type="match status" value="1"/>
</dbReference>
<dbReference type="GeneID" id="93210298"/>
<dbReference type="eggNOG" id="COG0635">
    <property type="taxonomic scope" value="Bacteria"/>
</dbReference>
<dbReference type="SFLD" id="SFLDG01065">
    <property type="entry name" value="anaerobic_coproporphyrinogen-I"/>
    <property type="match status" value="1"/>
</dbReference>
<comment type="caution">
    <text evidence="4">The sequence shown here is derived from an EMBL/GenBank/DDBJ whole genome shotgun (WGS) entry which is preliminary data.</text>
</comment>
<proteinExistence type="inferred from homology"/>
<protein>
    <recommendedName>
        <fullName evidence="2">Heme chaperone HemW</fullName>
    </recommendedName>
</protein>
<dbReference type="InterPro" id="IPR004559">
    <property type="entry name" value="HemW-like"/>
</dbReference>
<sequence length="419" mass="46817">MVAYKQRLADKDIHELYLHIPFCTQKCGYCDFASWPFKSTTSVPSEYAAALKGQLNELKAANVCEDTETLYIGGGTPSALPHELPDIIECACETCPTLREKSCEVNPESACDDLLSHMLRQGINRVSCGVQSTNADELKALGRTHTPARALERLCTLKAMGFSVSCDLMCAIPLQTDDSWLKSLHDVINCKVDHVSIYPLTIEQSTAFWARYAHSHPKFNSEAVQAARMDIAHDVLESYGYKRYETSSYAQPNEQCDHNCGYWSARTYIGLGPSAASMLTTHAYRRLKQVWKTLPDLPSDIARVRITCTDSRASFIRNPRLSQRKASLEFLTLPQVLAEDLMLEARLARGIEPDVISYAEEVLGAQALHATFDRLIDLGLMAYNHGYLQATHKGWLLGNYIFEALLDLAPMELKSVLEP</sequence>
<dbReference type="InterPro" id="IPR034505">
    <property type="entry name" value="Coproporphyrinogen-III_oxidase"/>
</dbReference>
<dbReference type="GO" id="GO:0005737">
    <property type="term" value="C:cytoplasm"/>
    <property type="evidence" value="ECO:0007669"/>
    <property type="project" value="InterPro"/>
</dbReference>
<dbReference type="InterPro" id="IPR006638">
    <property type="entry name" value="Elp3/MiaA/NifB-like_rSAM"/>
</dbReference>
<dbReference type="CDD" id="cd01335">
    <property type="entry name" value="Radical_SAM"/>
    <property type="match status" value="1"/>
</dbReference>
<evidence type="ECO:0000256" key="1">
    <source>
        <dbReference type="ARBA" id="ARBA00006100"/>
    </source>
</evidence>
<organism evidence="4 5">
    <name type="scientific">Fannyhessea vaginae DSM 15829</name>
    <dbReference type="NCBI Taxonomy" id="525256"/>
    <lineage>
        <taxon>Bacteria</taxon>
        <taxon>Bacillati</taxon>
        <taxon>Actinomycetota</taxon>
        <taxon>Coriobacteriia</taxon>
        <taxon>Coriobacteriales</taxon>
        <taxon>Atopobiaceae</taxon>
        <taxon>Fannyhessea</taxon>
    </lineage>
</organism>
<dbReference type="OrthoDB" id="9808022at2"/>
<comment type="similarity">
    <text evidence="1">Belongs to the anaerobic coproporphyrinogen-III oxidase family. HemW subfamily.</text>
</comment>
<evidence type="ECO:0000256" key="2">
    <source>
        <dbReference type="ARBA" id="ARBA00017228"/>
    </source>
</evidence>
<evidence type="ECO:0000313" key="5">
    <source>
        <dbReference type="Proteomes" id="UP000005947"/>
    </source>
</evidence>
<dbReference type="Proteomes" id="UP000005947">
    <property type="component" value="Unassembled WGS sequence"/>
</dbReference>
<dbReference type="SMART" id="SM00729">
    <property type="entry name" value="Elp3"/>
    <property type="match status" value="1"/>
</dbReference>
<dbReference type="PANTHER" id="PTHR13932:SF5">
    <property type="entry name" value="RADICAL S-ADENOSYL METHIONINE DOMAIN-CONTAINING PROTEIN 1, MITOCHONDRIAL"/>
    <property type="match status" value="1"/>
</dbReference>
<gene>
    <name evidence="4" type="ORF">HMPREF0091_10696</name>
</gene>
<name>F1T4V5_9ACTN</name>
<reference evidence="4 5" key="1">
    <citation type="submission" date="2011-02" db="EMBL/GenBank/DDBJ databases">
        <authorList>
            <person name="Muzny D."/>
            <person name="Qin X."/>
            <person name="Buhay C."/>
            <person name="Dugan-Rocha S."/>
            <person name="Ding Y."/>
            <person name="Chen G."/>
            <person name="Hawes A."/>
            <person name="Holder M."/>
            <person name="Jhangiani S."/>
            <person name="Johnson A."/>
            <person name="Khan Z."/>
            <person name="Li Z."/>
            <person name="Liu W."/>
            <person name="Liu X."/>
            <person name="Perez L."/>
            <person name="Shen H."/>
            <person name="Wang Q."/>
            <person name="Watt J."/>
            <person name="Xi L."/>
            <person name="Xin Y."/>
            <person name="Zhou J."/>
            <person name="Deng J."/>
            <person name="Jiang H."/>
            <person name="Liu Y."/>
            <person name="Qu J."/>
            <person name="Song X.-Z."/>
            <person name="Zhang L."/>
            <person name="Villasana D."/>
            <person name="Johnson A."/>
            <person name="Liu J."/>
            <person name="Liyanage D."/>
            <person name="Lorensuhewa L."/>
            <person name="Robinson T."/>
            <person name="Song A."/>
            <person name="Song B.-B."/>
            <person name="Dinh H."/>
            <person name="Thornton R."/>
            <person name="Coyle M."/>
            <person name="Francisco L."/>
            <person name="Jackson L."/>
            <person name="Javaid M."/>
            <person name="Korchina V."/>
            <person name="Kovar C."/>
            <person name="Mata R."/>
            <person name="Mathew T."/>
            <person name="Ngo R."/>
            <person name="Nguyen L."/>
            <person name="Nguyen N."/>
            <person name="Okwuonu G."/>
            <person name="Ongeri F."/>
            <person name="Pham C."/>
            <person name="Simmons D."/>
            <person name="Wilczek-Boney K."/>
            <person name="Hale W."/>
            <person name="Jakkamsetti A."/>
            <person name="Pham P."/>
            <person name="Ruth R."/>
            <person name="San Lucas F."/>
            <person name="Warren J."/>
            <person name="Zhang J."/>
            <person name="Zhao Z."/>
            <person name="Zhou C."/>
            <person name="Zhu D."/>
            <person name="Lee S."/>
            <person name="Bess C."/>
            <person name="Blankenburg K."/>
            <person name="Forbes L."/>
            <person name="Fu Q."/>
            <person name="Gubbala S."/>
            <person name="Hirani K."/>
            <person name="Jayaseelan J.C."/>
            <person name="Lara F."/>
            <person name="Munidasa M."/>
            <person name="Palculict T."/>
            <person name="Patil S."/>
            <person name="Pu L.-L."/>
            <person name="Saada N."/>
            <person name="Tang L."/>
            <person name="Weissenberger G."/>
            <person name="Zhu Y."/>
            <person name="Hemphill L."/>
            <person name="Shang Y."/>
            <person name="Youmans B."/>
            <person name="Ayvaz T."/>
            <person name="Ross M."/>
            <person name="Santibanez J."/>
            <person name="Aqrawi P."/>
            <person name="Gross S."/>
            <person name="Joshi V."/>
            <person name="Fowler G."/>
            <person name="Nazareth L."/>
            <person name="Reid J."/>
            <person name="Worley K."/>
            <person name="Petrosino J."/>
            <person name="Highlander S."/>
            <person name="Gibbs R."/>
        </authorList>
    </citation>
    <scope>NUCLEOTIDE SEQUENCE [LARGE SCALE GENOMIC DNA]</scope>
    <source>
        <strain evidence="4 5">DSM 15829</strain>
    </source>
</reference>
<dbReference type="PROSITE" id="PS51918">
    <property type="entry name" value="RADICAL_SAM"/>
    <property type="match status" value="1"/>
</dbReference>
<dbReference type="GO" id="GO:0051539">
    <property type="term" value="F:4 iron, 4 sulfur cluster binding"/>
    <property type="evidence" value="ECO:0007669"/>
    <property type="project" value="InterPro"/>
</dbReference>
<dbReference type="SUPFAM" id="SSF102114">
    <property type="entry name" value="Radical SAM enzymes"/>
    <property type="match status" value="1"/>
</dbReference>
<dbReference type="InterPro" id="IPR007197">
    <property type="entry name" value="rSAM"/>
</dbReference>
<dbReference type="RefSeq" id="WP_006302878.1">
    <property type="nucleotide sequence ID" value="NZ_ACGK02000001.1"/>
</dbReference>
<dbReference type="SFLD" id="SFLDS00029">
    <property type="entry name" value="Radical_SAM"/>
    <property type="match status" value="1"/>
</dbReference>
<feature type="domain" description="Radical SAM core" evidence="3">
    <location>
        <begin position="8"/>
        <end position="242"/>
    </location>
</feature>
<dbReference type="AlphaFoldDB" id="F1T4V5"/>
<dbReference type="PANTHER" id="PTHR13932">
    <property type="entry name" value="COPROPORPHYRINIGEN III OXIDASE"/>
    <property type="match status" value="1"/>
</dbReference>
<accession>F1T4V5</accession>
<dbReference type="InterPro" id="IPR023404">
    <property type="entry name" value="rSAM_horseshoe"/>
</dbReference>
<dbReference type="InterPro" id="IPR058240">
    <property type="entry name" value="rSAM_sf"/>
</dbReference>
<dbReference type="EMBL" id="ACGK02000001">
    <property type="protein sequence ID" value="EGF23749.1"/>
    <property type="molecule type" value="Genomic_DNA"/>
</dbReference>
<evidence type="ECO:0000313" key="4">
    <source>
        <dbReference type="EMBL" id="EGF23749.1"/>
    </source>
</evidence>
<evidence type="ECO:0000259" key="3">
    <source>
        <dbReference type="PROSITE" id="PS51918"/>
    </source>
</evidence>
<keyword evidence="5" id="KW-1185">Reference proteome</keyword>
<dbReference type="GO" id="GO:0004109">
    <property type="term" value="F:coproporphyrinogen oxidase activity"/>
    <property type="evidence" value="ECO:0007669"/>
    <property type="project" value="InterPro"/>
</dbReference>
<dbReference type="Gene3D" id="3.80.30.20">
    <property type="entry name" value="tm_1862 like domain"/>
    <property type="match status" value="1"/>
</dbReference>
<dbReference type="Pfam" id="PF04055">
    <property type="entry name" value="Radical_SAM"/>
    <property type="match status" value="1"/>
</dbReference>